<proteinExistence type="predicted"/>
<dbReference type="Proteomes" id="UP000789525">
    <property type="component" value="Unassembled WGS sequence"/>
</dbReference>
<evidence type="ECO:0000313" key="2">
    <source>
        <dbReference type="Proteomes" id="UP000789525"/>
    </source>
</evidence>
<dbReference type="EMBL" id="CAJVPT010025839">
    <property type="protein sequence ID" value="CAG8676769.1"/>
    <property type="molecule type" value="Genomic_DNA"/>
</dbReference>
<accession>A0ACA9P041</accession>
<name>A0ACA9P041_9GLOM</name>
<evidence type="ECO:0000313" key="1">
    <source>
        <dbReference type="EMBL" id="CAG8676769.1"/>
    </source>
</evidence>
<keyword evidence="2" id="KW-1185">Reference proteome</keyword>
<reference evidence="1" key="1">
    <citation type="submission" date="2021-06" db="EMBL/GenBank/DDBJ databases">
        <authorList>
            <person name="Kallberg Y."/>
            <person name="Tangrot J."/>
            <person name="Rosling A."/>
        </authorList>
    </citation>
    <scope>NUCLEOTIDE SEQUENCE</scope>
    <source>
        <strain evidence="1">CL356</strain>
    </source>
</reference>
<gene>
    <name evidence="1" type="ORF">ACOLOM_LOCUS9169</name>
</gene>
<protein>
    <submittedName>
        <fullName evidence="1">7781_t:CDS:1</fullName>
    </submittedName>
</protein>
<comment type="caution">
    <text evidence="1">The sequence shown here is derived from an EMBL/GenBank/DDBJ whole genome shotgun (WGS) entry which is preliminary data.</text>
</comment>
<sequence length="367" mass="39848">NADDQMHDPVSFKPFSQHSHIVTLATTGNVYLAESIKNMGGRDAIDDSPFKKYVQIAEASTSAKKGAVKKLSAAGAAAAKSKQPDASSLTSTSLDPHTASTPAMFDEEELMFDAIQNPAKAKKEKDVGKRRAYVRVVTSLGGSLNLELFCEKDQSTGADRDIFRCRPVTQRVLGQVVNHSGALLLGMNMISRERLSMTPEAMANKGKDTNGSQWYITFRETPHLDNKHTVFGKLVGGEEVLDALEQMPVKAGTERPVKPAKITEIVIHQDPFEDYKTRLAKKLAHQAQSSAMLGTSQANQAQSDKTDTRNWFGESIKASETLTGPSGTSSGVGKYLKRAREPGTSETVASDVPSKKRKTGWGDFSGW</sequence>
<organism evidence="1 2">
    <name type="scientific">Acaulospora colombiana</name>
    <dbReference type="NCBI Taxonomy" id="27376"/>
    <lineage>
        <taxon>Eukaryota</taxon>
        <taxon>Fungi</taxon>
        <taxon>Fungi incertae sedis</taxon>
        <taxon>Mucoromycota</taxon>
        <taxon>Glomeromycotina</taxon>
        <taxon>Glomeromycetes</taxon>
        <taxon>Diversisporales</taxon>
        <taxon>Acaulosporaceae</taxon>
        <taxon>Acaulospora</taxon>
    </lineage>
</organism>
<feature type="non-terminal residue" evidence="1">
    <location>
        <position position="1"/>
    </location>
</feature>